<keyword evidence="5" id="KW-1185">Reference proteome</keyword>
<name>A0A4S4K496_9AGAM</name>
<dbReference type="PANTHER" id="PTHR23325">
    <property type="entry name" value="SERUM RESPONSE FACTOR-BINDING"/>
    <property type="match status" value="1"/>
</dbReference>
<evidence type="ECO:0000256" key="2">
    <source>
        <dbReference type="SAM" id="MobiDB-lite"/>
    </source>
</evidence>
<sequence>TTGAGVPARHQDQGYGDRSRVRTNAAAHSGSGGGDGRYGYGGGAREEKQKQSLHPSWEAKRRLKEKESAAIVPSQGKRITFV</sequence>
<dbReference type="EMBL" id="SGPK01001710">
    <property type="protein sequence ID" value="THG92538.1"/>
    <property type="molecule type" value="Genomic_DNA"/>
</dbReference>
<dbReference type="AlphaFoldDB" id="A0A4S4K496"/>
<dbReference type="GO" id="GO:0030490">
    <property type="term" value="P:maturation of SSU-rRNA"/>
    <property type="evidence" value="ECO:0007669"/>
    <property type="project" value="TreeGrafter"/>
</dbReference>
<feature type="compositionally biased region" description="Basic and acidic residues" evidence="2">
    <location>
        <begin position="57"/>
        <end position="68"/>
    </location>
</feature>
<feature type="region of interest" description="Disordered" evidence="2">
    <location>
        <begin position="1"/>
        <end position="82"/>
    </location>
</feature>
<evidence type="ECO:0000313" key="5">
    <source>
        <dbReference type="Proteomes" id="UP000308199"/>
    </source>
</evidence>
<evidence type="ECO:0000256" key="1">
    <source>
        <dbReference type="ARBA" id="ARBA00023054"/>
    </source>
</evidence>
<organism evidence="4 5">
    <name type="scientific">Phellinidium pouzarii</name>
    <dbReference type="NCBI Taxonomy" id="167371"/>
    <lineage>
        <taxon>Eukaryota</taxon>
        <taxon>Fungi</taxon>
        <taxon>Dikarya</taxon>
        <taxon>Basidiomycota</taxon>
        <taxon>Agaricomycotina</taxon>
        <taxon>Agaricomycetes</taxon>
        <taxon>Hymenochaetales</taxon>
        <taxon>Hymenochaetaceae</taxon>
        <taxon>Phellinidium</taxon>
    </lineage>
</organism>
<dbReference type="Pfam" id="PF09073">
    <property type="entry name" value="BUD22"/>
    <property type="match status" value="1"/>
</dbReference>
<comment type="caution">
    <text evidence="4">The sequence shown here is derived from an EMBL/GenBank/DDBJ whole genome shotgun (WGS) entry which is preliminary data.</text>
</comment>
<feature type="non-terminal residue" evidence="4">
    <location>
        <position position="1"/>
    </location>
</feature>
<evidence type="ECO:0000259" key="3">
    <source>
        <dbReference type="Pfam" id="PF09073"/>
    </source>
</evidence>
<feature type="compositionally biased region" description="Basic and acidic residues" evidence="2">
    <location>
        <begin position="9"/>
        <end position="20"/>
    </location>
</feature>
<reference evidence="4 5" key="1">
    <citation type="submission" date="2019-02" db="EMBL/GenBank/DDBJ databases">
        <title>Genome sequencing of the rare red list fungi Phellinidium pouzarii.</title>
        <authorList>
            <person name="Buettner E."/>
            <person name="Kellner H."/>
        </authorList>
    </citation>
    <scope>NUCLEOTIDE SEQUENCE [LARGE SCALE GENOMIC DNA]</scope>
    <source>
        <strain evidence="4 5">DSM 108285</strain>
    </source>
</reference>
<gene>
    <name evidence="4" type="ORF">EW145_g8681</name>
</gene>
<feature type="domain" description="Bud22" evidence="3">
    <location>
        <begin position="12"/>
        <end position="81"/>
    </location>
</feature>
<evidence type="ECO:0000313" key="4">
    <source>
        <dbReference type="EMBL" id="THG92538.1"/>
    </source>
</evidence>
<dbReference type="GO" id="GO:0030686">
    <property type="term" value="C:90S preribosome"/>
    <property type="evidence" value="ECO:0007669"/>
    <property type="project" value="TreeGrafter"/>
</dbReference>
<dbReference type="InterPro" id="IPR015158">
    <property type="entry name" value="Bud22_dom"/>
</dbReference>
<dbReference type="Proteomes" id="UP000308199">
    <property type="component" value="Unassembled WGS sequence"/>
</dbReference>
<dbReference type="OrthoDB" id="3364872at2759"/>
<accession>A0A4S4K496</accession>
<proteinExistence type="predicted"/>
<feature type="compositionally biased region" description="Gly residues" evidence="2">
    <location>
        <begin position="30"/>
        <end position="43"/>
    </location>
</feature>
<dbReference type="InterPro" id="IPR037393">
    <property type="entry name" value="Bud22/SRFB1"/>
</dbReference>
<protein>
    <recommendedName>
        <fullName evidence="3">Bud22 domain-containing protein</fullName>
    </recommendedName>
</protein>
<dbReference type="PANTHER" id="PTHR23325:SF1">
    <property type="entry name" value="SERUM RESPONSE FACTOR-BINDING PROTEIN 1"/>
    <property type="match status" value="1"/>
</dbReference>
<keyword evidence="1" id="KW-0175">Coiled coil</keyword>
<dbReference type="GO" id="GO:0005634">
    <property type="term" value="C:nucleus"/>
    <property type="evidence" value="ECO:0007669"/>
    <property type="project" value="TreeGrafter"/>
</dbReference>